<gene>
    <name evidence="2" type="ORF">MRATA1EN1_LOCUS31921</name>
</gene>
<proteinExistence type="predicted"/>
<sequence length="147" mass="16660">RKRSVAKRCPVKRVRCAVSTPRDPEREFTKRGPEREAAGERACPPPAWLVCWAALAWSTCQTLLVWSKQGYKEGGTPLPPKPCPFWEPALRAWRRVLSNWSSVDLRAAPLRGDSRAHRAPGPRAAAQGFQEPTCKRQDRHLTYRCTT</sequence>
<comment type="caution">
    <text evidence="2">The sequence shown here is derived from an EMBL/GenBank/DDBJ whole genome shotgun (WGS) entry which is preliminary data.</text>
</comment>
<keyword evidence="3" id="KW-1185">Reference proteome</keyword>
<organism evidence="2 3">
    <name type="scientific">Rangifer tarandus platyrhynchus</name>
    <name type="common">Svalbard reindeer</name>
    <dbReference type="NCBI Taxonomy" id="3082113"/>
    <lineage>
        <taxon>Eukaryota</taxon>
        <taxon>Metazoa</taxon>
        <taxon>Chordata</taxon>
        <taxon>Craniata</taxon>
        <taxon>Vertebrata</taxon>
        <taxon>Euteleostomi</taxon>
        <taxon>Mammalia</taxon>
        <taxon>Eutheria</taxon>
        <taxon>Laurasiatheria</taxon>
        <taxon>Artiodactyla</taxon>
        <taxon>Ruminantia</taxon>
        <taxon>Pecora</taxon>
        <taxon>Cervidae</taxon>
        <taxon>Odocoileinae</taxon>
        <taxon>Rangifer</taxon>
    </lineage>
</organism>
<accession>A0ABN8XQ22</accession>
<reference evidence="2" key="1">
    <citation type="submission" date="2023-04" db="EMBL/GenBank/DDBJ databases">
        <authorList>
            <consortium name="ELIXIR-Norway"/>
        </authorList>
    </citation>
    <scope>NUCLEOTIDE SEQUENCE [LARGE SCALE GENOMIC DNA]</scope>
</reference>
<evidence type="ECO:0000313" key="3">
    <source>
        <dbReference type="Proteomes" id="UP001176941"/>
    </source>
</evidence>
<evidence type="ECO:0000256" key="1">
    <source>
        <dbReference type="SAM" id="MobiDB-lite"/>
    </source>
</evidence>
<feature type="non-terminal residue" evidence="2">
    <location>
        <position position="1"/>
    </location>
</feature>
<feature type="region of interest" description="Disordered" evidence="1">
    <location>
        <begin position="20"/>
        <end position="41"/>
    </location>
</feature>
<protein>
    <submittedName>
        <fullName evidence="2">Uncharacterized protein</fullName>
    </submittedName>
</protein>
<name>A0ABN8XQ22_RANTA</name>
<dbReference type="EMBL" id="CATKSN020000752">
    <property type="protein sequence ID" value="CAI9150303.1"/>
    <property type="molecule type" value="Genomic_DNA"/>
</dbReference>
<dbReference type="Proteomes" id="UP001176941">
    <property type="component" value="Unassembled WGS sequence"/>
</dbReference>
<evidence type="ECO:0000313" key="2">
    <source>
        <dbReference type="EMBL" id="CAI9150303.1"/>
    </source>
</evidence>
<feature type="compositionally biased region" description="Basic and acidic residues" evidence="1">
    <location>
        <begin position="22"/>
        <end position="39"/>
    </location>
</feature>